<dbReference type="PANTHER" id="PTHR43639">
    <property type="entry name" value="OXIDOREDUCTASE, SHORT-CHAIN DEHYDROGENASE/REDUCTASE FAMILY (AFU_ORTHOLOGUE AFUA_5G02870)"/>
    <property type="match status" value="1"/>
</dbReference>
<protein>
    <submittedName>
        <fullName evidence="3">Dihydromonapterin reductase</fullName>
        <ecNumber evidence="3">1.5.1.50</ecNumber>
    </submittedName>
</protein>
<keyword evidence="2 3" id="KW-0560">Oxidoreductase</keyword>
<dbReference type="Proteomes" id="UP001193680">
    <property type="component" value="Unassembled WGS sequence"/>
</dbReference>
<organism evidence="3 4">
    <name type="scientific">Thiomicrorhabdus heinhorstiae</name>
    <dbReference type="NCBI Taxonomy" id="2748010"/>
    <lineage>
        <taxon>Bacteria</taxon>
        <taxon>Pseudomonadati</taxon>
        <taxon>Pseudomonadota</taxon>
        <taxon>Gammaproteobacteria</taxon>
        <taxon>Thiotrichales</taxon>
        <taxon>Piscirickettsiaceae</taxon>
        <taxon>Thiomicrorhabdus</taxon>
    </lineage>
</organism>
<keyword evidence="4" id="KW-1185">Reference proteome</keyword>
<evidence type="ECO:0000313" key="4">
    <source>
        <dbReference type="Proteomes" id="UP001193680"/>
    </source>
</evidence>
<evidence type="ECO:0000256" key="2">
    <source>
        <dbReference type="ARBA" id="ARBA00023002"/>
    </source>
</evidence>
<sequence>MEKLQRAVVITGGGQRIGAHLVRQFLLQGEYPVVFTYRRESDEVAALRQAGARAIHADFSDSAAIDAFVETLKATVGSLRGLIHNASLWCKDAEMQPDPSLYEETFRVHVEVPYRLNQACEPLFHQCEGMRDIISISDSSVQGTNEQTIAYLASKAAMQNMSKQFAKRLAPEIKVNDIAPGLIMFHEGDPEDYRRERLRQSAIGIEPGPDVVWQAVHYLMNSPYSTGLSLPVDGGRHL</sequence>
<dbReference type="PANTHER" id="PTHR43639:SF6">
    <property type="entry name" value="DIHYDROMONAPTERIN REDUCTASE"/>
    <property type="match status" value="1"/>
</dbReference>
<evidence type="ECO:0000256" key="1">
    <source>
        <dbReference type="ARBA" id="ARBA00022857"/>
    </source>
</evidence>
<name>A0ABS0BUZ7_9GAMM</name>
<dbReference type="NCBIfam" id="NF005066">
    <property type="entry name" value="PRK06483.1"/>
    <property type="match status" value="1"/>
</dbReference>
<dbReference type="PRINTS" id="PR00081">
    <property type="entry name" value="GDHRDH"/>
</dbReference>
<dbReference type="Gene3D" id="3.40.50.720">
    <property type="entry name" value="NAD(P)-binding Rossmann-like Domain"/>
    <property type="match status" value="1"/>
</dbReference>
<dbReference type="EC" id="1.5.1.50" evidence="3"/>
<dbReference type="RefSeq" id="WP_185977797.1">
    <property type="nucleotide sequence ID" value="NZ_JACBGI020000005.1"/>
</dbReference>
<dbReference type="GO" id="GO:0016491">
    <property type="term" value="F:oxidoreductase activity"/>
    <property type="evidence" value="ECO:0007669"/>
    <property type="project" value="UniProtKB-KW"/>
</dbReference>
<dbReference type="InterPro" id="IPR036291">
    <property type="entry name" value="NAD(P)-bd_dom_sf"/>
</dbReference>
<reference evidence="3 4" key="1">
    <citation type="submission" date="2020-11" db="EMBL/GenBank/DDBJ databases">
        <title>Sulfur oxidizing isolate from Hospital Hole Sinkhole.</title>
        <authorList>
            <person name="Scott K.M."/>
        </authorList>
    </citation>
    <scope>NUCLEOTIDE SEQUENCE [LARGE SCALE GENOMIC DNA]</scope>
    <source>
        <strain evidence="3 4">HH1</strain>
    </source>
</reference>
<accession>A0ABS0BUZ7</accession>
<keyword evidence="1" id="KW-0521">NADP</keyword>
<proteinExistence type="predicted"/>
<dbReference type="SUPFAM" id="SSF51735">
    <property type="entry name" value="NAD(P)-binding Rossmann-fold domains"/>
    <property type="match status" value="1"/>
</dbReference>
<comment type="caution">
    <text evidence="3">The sequence shown here is derived from an EMBL/GenBank/DDBJ whole genome shotgun (WGS) entry which is preliminary data.</text>
</comment>
<dbReference type="InterPro" id="IPR002347">
    <property type="entry name" value="SDR_fam"/>
</dbReference>
<gene>
    <name evidence="3" type="primary">folM</name>
    <name evidence="3" type="ORF">H8792_004820</name>
</gene>
<evidence type="ECO:0000313" key="3">
    <source>
        <dbReference type="EMBL" id="MBF6057657.1"/>
    </source>
</evidence>
<dbReference type="Pfam" id="PF13561">
    <property type="entry name" value="adh_short_C2"/>
    <property type="match status" value="1"/>
</dbReference>
<dbReference type="EMBL" id="JACBGI020000005">
    <property type="protein sequence ID" value="MBF6057657.1"/>
    <property type="molecule type" value="Genomic_DNA"/>
</dbReference>